<keyword evidence="2" id="KW-0812">Transmembrane</keyword>
<sequence>MPFPFTFSLSVPGIPNPFSAQRQGSIVQSEPNPSRGSVDPASLRTQHVRPGPRCRPSPVHSIISPVVPLSRKRGWEPSLSGPSLAATSSTSSTGYLDTPAKYREMASEPHLDRNRSRDQIDREIEEMAAELPPNKRRRTLVGSIASTALSAALIGSAVGLTVYRL</sequence>
<feature type="compositionally biased region" description="Polar residues" evidence="1">
    <location>
        <begin position="18"/>
        <end position="35"/>
    </location>
</feature>
<feature type="region of interest" description="Disordered" evidence="1">
    <location>
        <begin position="13"/>
        <end position="60"/>
    </location>
</feature>
<gene>
    <name evidence="3" type="ORF">PILCRDRAFT_251176</name>
</gene>
<evidence type="ECO:0000313" key="4">
    <source>
        <dbReference type="Proteomes" id="UP000054166"/>
    </source>
</evidence>
<feature type="compositionally biased region" description="Low complexity" evidence="1">
    <location>
        <begin position="77"/>
        <end position="94"/>
    </location>
</feature>
<dbReference type="AlphaFoldDB" id="A0A0C3BP28"/>
<proteinExistence type="predicted"/>
<dbReference type="STRING" id="765440.A0A0C3BP28"/>
<keyword evidence="2" id="KW-0472">Membrane</keyword>
<protein>
    <submittedName>
        <fullName evidence="3">Uncharacterized protein</fullName>
    </submittedName>
</protein>
<organism evidence="3 4">
    <name type="scientific">Piloderma croceum (strain F 1598)</name>
    <dbReference type="NCBI Taxonomy" id="765440"/>
    <lineage>
        <taxon>Eukaryota</taxon>
        <taxon>Fungi</taxon>
        <taxon>Dikarya</taxon>
        <taxon>Basidiomycota</taxon>
        <taxon>Agaricomycotina</taxon>
        <taxon>Agaricomycetes</taxon>
        <taxon>Agaricomycetidae</taxon>
        <taxon>Atheliales</taxon>
        <taxon>Atheliaceae</taxon>
        <taxon>Piloderma</taxon>
    </lineage>
</organism>
<evidence type="ECO:0000313" key="3">
    <source>
        <dbReference type="EMBL" id="KIM88228.1"/>
    </source>
</evidence>
<dbReference type="OrthoDB" id="2507743at2759"/>
<keyword evidence="2" id="KW-1133">Transmembrane helix</keyword>
<reference evidence="4" key="2">
    <citation type="submission" date="2015-01" db="EMBL/GenBank/DDBJ databases">
        <title>Evolutionary Origins and Diversification of the Mycorrhizal Mutualists.</title>
        <authorList>
            <consortium name="DOE Joint Genome Institute"/>
            <consortium name="Mycorrhizal Genomics Consortium"/>
            <person name="Kohler A."/>
            <person name="Kuo A."/>
            <person name="Nagy L.G."/>
            <person name="Floudas D."/>
            <person name="Copeland A."/>
            <person name="Barry K.W."/>
            <person name="Cichocki N."/>
            <person name="Veneault-Fourrey C."/>
            <person name="LaButti K."/>
            <person name="Lindquist E.A."/>
            <person name="Lipzen A."/>
            <person name="Lundell T."/>
            <person name="Morin E."/>
            <person name="Murat C."/>
            <person name="Riley R."/>
            <person name="Ohm R."/>
            <person name="Sun H."/>
            <person name="Tunlid A."/>
            <person name="Henrissat B."/>
            <person name="Grigoriev I.V."/>
            <person name="Hibbett D.S."/>
            <person name="Martin F."/>
        </authorList>
    </citation>
    <scope>NUCLEOTIDE SEQUENCE [LARGE SCALE GENOMIC DNA]</scope>
    <source>
        <strain evidence="4">F 1598</strain>
    </source>
</reference>
<evidence type="ECO:0000256" key="1">
    <source>
        <dbReference type="SAM" id="MobiDB-lite"/>
    </source>
</evidence>
<dbReference type="Proteomes" id="UP000054166">
    <property type="component" value="Unassembled WGS sequence"/>
</dbReference>
<name>A0A0C3BP28_PILCF</name>
<dbReference type="InParanoid" id="A0A0C3BP28"/>
<dbReference type="EMBL" id="KN832977">
    <property type="protein sequence ID" value="KIM88228.1"/>
    <property type="molecule type" value="Genomic_DNA"/>
</dbReference>
<feature type="region of interest" description="Disordered" evidence="1">
    <location>
        <begin position="73"/>
        <end position="118"/>
    </location>
</feature>
<evidence type="ECO:0000256" key="2">
    <source>
        <dbReference type="SAM" id="Phobius"/>
    </source>
</evidence>
<reference evidence="3 4" key="1">
    <citation type="submission" date="2014-04" db="EMBL/GenBank/DDBJ databases">
        <authorList>
            <consortium name="DOE Joint Genome Institute"/>
            <person name="Kuo A."/>
            <person name="Tarkka M."/>
            <person name="Buscot F."/>
            <person name="Kohler A."/>
            <person name="Nagy L.G."/>
            <person name="Floudas D."/>
            <person name="Copeland A."/>
            <person name="Barry K.W."/>
            <person name="Cichocki N."/>
            <person name="Veneault-Fourrey C."/>
            <person name="LaButti K."/>
            <person name="Lindquist E.A."/>
            <person name="Lipzen A."/>
            <person name="Lundell T."/>
            <person name="Morin E."/>
            <person name="Murat C."/>
            <person name="Sun H."/>
            <person name="Tunlid A."/>
            <person name="Henrissat B."/>
            <person name="Grigoriev I.V."/>
            <person name="Hibbett D.S."/>
            <person name="Martin F."/>
            <person name="Nordberg H.P."/>
            <person name="Cantor M.N."/>
            <person name="Hua S.X."/>
        </authorList>
    </citation>
    <scope>NUCLEOTIDE SEQUENCE [LARGE SCALE GENOMIC DNA]</scope>
    <source>
        <strain evidence="3 4">F 1598</strain>
    </source>
</reference>
<keyword evidence="4" id="KW-1185">Reference proteome</keyword>
<dbReference type="HOGENOM" id="CLU_1611414_0_0_1"/>
<feature type="compositionally biased region" description="Basic and acidic residues" evidence="1">
    <location>
        <begin position="100"/>
        <end position="118"/>
    </location>
</feature>
<feature type="transmembrane region" description="Helical" evidence="2">
    <location>
        <begin position="140"/>
        <end position="163"/>
    </location>
</feature>
<accession>A0A0C3BP28</accession>